<gene>
    <name evidence="5" type="ORF">C0J50_23807</name>
</gene>
<keyword evidence="3" id="KW-1133">Transmembrane helix</keyword>
<evidence type="ECO:0000259" key="4">
    <source>
        <dbReference type="PROSITE" id="PS50835"/>
    </source>
</evidence>
<dbReference type="AlphaFoldDB" id="A0AAD5AH60"/>
<evidence type="ECO:0000313" key="6">
    <source>
        <dbReference type="Proteomes" id="UP001205998"/>
    </source>
</evidence>
<proteinExistence type="predicted"/>
<evidence type="ECO:0000256" key="3">
    <source>
        <dbReference type="SAM" id="Phobius"/>
    </source>
</evidence>
<protein>
    <submittedName>
        <fullName evidence="5">Fc receptor-like protein 5 isoform X2</fullName>
    </submittedName>
</protein>
<evidence type="ECO:0000313" key="5">
    <source>
        <dbReference type="EMBL" id="KAI5616639.1"/>
    </source>
</evidence>
<dbReference type="InterPro" id="IPR007110">
    <property type="entry name" value="Ig-like_dom"/>
</dbReference>
<keyword evidence="3" id="KW-0812">Transmembrane</keyword>
<feature type="domain" description="Ig-like" evidence="4">
    <location>
        <begin position="107"/>
        <end position="212"/>
    </location>
</feature>
<dbReference type="PANTHER" id="PTHR44427">
    <property type="entry name" value="CARCINOEMBRYONIC ANTIGEN-RELATED CELL ADHESION MOLECULE 19"/>
    <property type="match status" value="1"/>
</dbReference>
<accession>A0AAD5AH60</accession>
<dbReference type="Pfam" id="PF13895">
    <property type="entry name" value="Ig_2"/>
    <property type="match status" value="1"/>
</dbReference>
<dbReference type="InterPro" id="IPR050831">
    <property type="entry name" value="CEA_cell_adhesion"/>
</dbReference>
<dbReference type="InterPro" id="IPR013783">
    <property type="entry name" value="Ig-like_fold"/>
</dbReference>
<organism evidence="5 6">
    <name type="scientific">Silurus asotus</name>
    <name type="common">Amur catfish</name>
    <name type="synonym">Parasilurus asotus</name>
    <dbReference type="NCBI Taxonomy" id="30991"/>
    <lineage>
        <taxon>Eukaryota</taxon>
        <taxon>Metazoa</taxon>
        <taxon>Chordata</taxon>
        <taxon>Craniata</taxon>
        <taxon>Vertebrata</taxon>
        <taxon>Euteleostomi</taxon>
        <taxon>Actinopterygii</taxon>
        <taxon>Neopterygii</taxon>
        <taxon>Teleostei</taxon>
        <taxon>Ostariophysi</taxon>
        <taxon>Siluriformes</taxon>
        <taxon>Siluridae</taxon>
        <taxon>Silurus</taxon>
    </lineage>
</organism>
<dbReference type="PANTHER" id="PTHR44427:SF5">
    <property type="entry name" value="V-SET AND IMMUNOGLOBULIN DOMAIN-CONTAINING PROTEIN 10-LIKE"/>
    <property type="match status" value="1"/>
</dbReference>
<keyword evidence="2" id="KW-0325">Glycoprotein</keyword>
<name>A0AAD5AH60_SILAS</name>
<sequence length="257" mass="29348">FCFAKNIFNETKHFYNMSAGRNVHVKENLSSPEISLHFLKDAKGNFNASVNCEVKKGSLPINFTLFRNNRNVDAVISQHQNVTFVVPIVLNKDMGTVYCQASNGKQPVQSKKLNLTVESLEGTVTIRLEKVESQDLCWAVLGVYMYCEVKNESFLQFQWFFNNKSLQKFGTFHRIYYEDNSGISVRLNPDGSSDGFYHCEVFNSINNTKKLRSSKEFWISYEAFNKIPTNVAVIVFTLFSLLICAVFACCIYGVVLR</sequence>
<keyword evidence="6" id="KW-1185">Reference proteome</keyword>
<dbReference type="Proteomes" id="UP001205998">
    <property type="component" value="Unassembled WGS sequence"/>
</dbReference>
<dbReference type="PROSITE" id="PS50835">
    <property type="entry name" value="IG_LIKE"/>
    <property type="match status" value="1"/>
</dbReference>
<dbReference type="EMBL" id="MU551718">
    <property type="protein sequence ID" value="KAI5616639.1"/>
    <property type="molecule type" value="Genomic_DNA"/>
</dbReference>
<comment type="caution">
    <text evidence="5">The sequence shown here is derived from an EMBL/GenBank/DDBJ whole genome shotgun (WGS) entry which is preliminary data.</text>
</comment>
<feature type="transmembrane region" description="Helical" evidence="3">
    <location>
        <begin position="231"/>
        <end position="255"/>
    </location>
</feature>
<dbReference type="CDD" id="cd00096">
    <property type="entry name" value="Ig"/>
    <property type="match status" value="1"/>
</dbReference>
<keyword evidence="1" id="KW-0732">Signal</keyword>
<dbReference type="InterPro" id="IPR036179">
    <property type="entry name" value="Ig-like_dom_sf"/>
</dbReference>
<keyword evidence="5" id="KW-0675">Receptor</keyword>
<evidence type="ECO:0000256" key="2">
    <source>
        <dbReference type="ARBA" id="ARBA00023180"/>
    </source>
</evidence>
<dbReference type="Gene3D" id="2.60.40.10">
    <property type="entry name" value="Immunoglobulins"/>
    <property type="match status" value="2"/>
</dbReference>
<feature type="non-terminal residue" evidence="5">
    <location>
        <position position="257"/>
    </location>
</feature>
<feature type="non-terminal residue" evidence="5">
    <location>
        <position position="1"/>
    </location>
</feature>
<keyword evidence="3" id="KW-0472">Membrane</keyword>
<dbReference type="SUPFAM" id="SSF48726">
    <property type="entry name" value="Immunoglobulin"/>
    <property type="match status" value="2"/>
</dbReference>
<evidence type="ECO:0000256" key="1">
    <source>
        <dbReference type="ARBA" id="ARBA00022729"/>
    </source>
</evidence>
<reference evidence="5" key="1">
    <citation type="submission" date="2018-07" db="EMBL/GenBank/DDBJ databases">
        <title>Comparative genomics of catfishes provides insights into carnivory and benthic adaptation.</title>
        <authorList>
            <person name="Zhang Y."/>
            <person name="Wang D."/>
            <person name="Peng Z."/>
            <person name="Zheng S."/>
            <person name="Shao F."/>
            <person name="Tao W."/>
        </authorList>
    </citation>
    <scope>NUCLEOTIDE SEQUENCE</scope>
    <source>
        <strain evidence="5">Chongqing</strain>
    </source>
</reference>